<dbReference type="Proteomes" id="UP001556367">
    <property type="component" value="Unassembled WGS sequence"/>
</dbReference>
<feature type="signal peptide" evidence="3">
    <location>
        <begin position="1"/>
        <end position="18"/>
    </location>
</feature>
<gene>
    <name evidence="5" type="ORF">HGRIS_000460</name>
</gene>
<sequence>MHLSSLSLVLAFALGALAAPTPEPRATTGISQALFDELKWYFQYASSSYADTCAQPNGKVFVKKLNNAITDTQGFIARDDARKEIIVALRGSESITDALVDISILPVPLVSEGVDFSLFPLFTVHKGFLTAYNSVAKDVLDTVKSQLVAHPAYSLVASGHSLGGALASIAGLSMQQNFPANTVRMYTYGQPRTFNTPAALFVNQQFGNKAHRSVHTNDGVPSLIPQGLLDYRHHGIEYWQFVDPAVPANFKSCNADGEDPDCSKQIFPSGGINSAHGLYYGIQSGTTFCS</sequence>
<dbReference type="InterPro" id="IPR002921">
    <property type="entry name" value="Fungal_lipase-type"/>
</dbReference>
<evidence type="ECO:0000313" key="5">
    <source>
        <dbReference type="EMBL" id="KAL0958315.1"/>
    </source>
</evidence>
<protein>
    <recommendedName>
        <fullName evidence="4">Fungal lipase-type domain-containing protein</fullName>
    </recommendedName>
</protein>
<organism evidence="5 6">
    <name type="scientific">Hohenbuehelia grisea</name>
    <dbReference type="NCBI Taxonomy" id="104357"/>
    <lineage>
        <taxon>Eukaryota</taxon>
        <taxon>Fungi</taxon>
        <taxon>Dikarya</taxon>
        <taxon>Basidiomycota</taxon>
        <taxon>Agaricomycotina</taxon>
        <taxon>Agaricomycetes</taxon>
        <taxon>Agaricomycetidae</taxon>
        <taxon>Agaricales</taxon>
        <taxon>Pleurotineae</taxon>
        <taxon>Pleurotaceae</taxon>
        <taxon>Hohenbuehelia</taxon>
    </lineage>
</organism>
<evidence type="ECO:0000256" key="3">
    <source>
        <dbReference type="SAM" id="SignalP"/>
    </source>
</evidence>
<keyword evidence="1 3" id="KW-0732">Signal</keyword>
<name>A0ABR3JT01_9AGAR</name>
<dbReference type="InterPro" id="IPR029058">
    <property type="entry name" value="AB_hydrolase_fold"/>
</dbReference>
<feature type="domain" description="Fungal lipase-type" evidence="4">
    <location>
        <begin position="86"/>
        <end position="225"/>
    </location>
</feature>
<dbReference type="PANTHER" id="PTHR46640:SF1">
    <property type="entry name" value="FUNGAL LIPASE-LIKE DOMAIN-CONTAINING PROTEIN-RELATED"/>
    <property type="match status" value="1"/>
</dbReference>
<dbReference type="CDD" id="cd00519">
    <property type="entry name" value="Lipase_3"/>
    <property type="match status" value="1"/>
</dbReference>
<keyword evidence="6" id="KW-1185">Reference proteome</keyword>
<keyword evidence="2" id="KW-0378">Hydrolase</keyword>
<evidence type="ECO:0000259" key="4">
    <source>
        <dbReference type="Pfam" id="PF01764"/>
    </source>
</evidence>
<comment type="caution">
    <text evidence="5">The sequence shown here is derived from an EMBL/GenBank/DDBJ whole genome shotgun (WGS) entry which is preliminary data.</text>
</comment>
<dbReference type="Pfam" id="PF01764">
    <property type="entry name" value="Lipase_3"/>
    <property type="match status" value="1"/>
</dbReference>
<evidence type="ECO:0000256" key="1">
    <source>
        <dbReference type="ARBA" id="ARBA00022729"/>
    </source>
</evidence>
<accession>A0ABR3JT01</accession>
<evidence type="ECO:0000256" key="2">
    <source>
        <dbReference type="ARBA" id="ARBA00022801"/>
    </source>
</evidence>
<feature type="chain" id="PRO_5045319677" description="Fungal lipase-type domain-containing protein" evidence="3">
    <location>
        <begin position="19"/>
        <end position="290"/>
    </location>
</feature>
<dbReference type="PANTHER" id="PTHR46640">
    <property type="entry name" value="TRIACYLGLYCEROL LIPASE, PUTATIVE (AFU_ORTHOLOGUE AFUA_6G06510)-RELATED"/>
    <property type="match status" value="1"/>
</dbReference>
<dbReference type="SUPFAM" id="SSF53474">
    <property type="entry name" value="alpha/beta-Hydrolases"/>
    <property type="match status" value="1"/>
</dbReference>
<reference evidence="6" key="1">
    <citation type="submission" date="2024-06" db="EMBL/GenBank/DDBJ databases">
        <title>Multi-omics analyses provide insights into the biosynthesis of the anticancer antibiotic pleurotin in Hohenbuehelia grisea.</title>
        <authorList>
            <person name="Weaver J.A."/>
            <person name="Alberti F."/>
        </authorList>
    </citation>
    <scope>NUCLEOTIDE SEQUENCE [LARGE SCALE GENOMIC DNA]</scope>
    <source>
        <strain evidence="6">T-177</strain>
    </source>
</reference>
<proteinExistence type="predicted"/>
<evidence type="ECO:0000313" key="6">
    <source>
        <dbReference type="Proteomes" id="UP001556367"/>
    </source>
</evidence>
<dbReference type="Gene3D" id="3.40.50.1820">
    <property type="entry name" value="alpha/beta hydrolase"/>
    <property type="match status" value="1"/>
</dbReference>
<dbReference type="InterPro" id="IPR051299">
    <property type="entry name" value="AB_hydrolase_lip/est"/>
</dbReference>
<dbReference type="EMBL" id="JASNQZ010000004">
    <property type="protein sequence ID" value="KAL0958315.1"/>
    <property type="molecule type" value="Genomic_DNA"/>
</dbReference>